<dbReference type="GO" id="GO:0004630">
    <property type="term" value="F:phospholipase D activity"/>
    <property type="evidence" value="ECO:0000318"/>
    <property type="project" value="GO_Central"/>
</dbReference>
<proteinExistence type="inferred from homology"/>
<dbReference type="CDD" id="cd09141">
    <property type="entry name" value="PLDc_vPLD1_2_yPLD_like_2"/>
    <property type="match status" value="1"/>
</dbReference>
<dbReference type="HOGENOM" id="CLU_000690_2_2_1"/>
<dbReference type="VEuPathDB" id="FungiDB:NCU06342"/>
<keyword evidence="3 5" id="KW-0442">Lipid degradation</keyword>
<evidence type="ECO:0000256" key="4">
    <source>
        <dbReference type="ARBA" id="ARBA00023098"/>
    </source>
</evidence>
<dbReference type="SUPFAM" id="SSF56024">
    <property type="entry name" value="Phospholipase D/nuclease"/>
    <property type="match status" value="2"/>
</dbReference>
<evidence type="ECO:0000259" key="7">
    <source>
        <dbReference type="PROSITE" id="PS50035"/>
    </source>
</evidence>
<feature type="compositionally biased region" description="Basic and acidic residues" evidence="6">
    <location>
        <begin position="380"/>
        <end position="391"/>
    </location>
</feature>
<dbReference type="SMR" id="Q7S9W4"/>
<keyword evidence="1" id="KW-0677">Repeat</keyword>
<dbReference type="PANTHER" id="PTHR18896:SF186">
    <property type="entry name" value="PHOSPHOLIPASE D"/>
    <property type="match status" value="1"/>
</dbReference>
<reference evidence="8 9" key="1">
    <citation type="journal article" date="2003" name="Nature">
        <title>The genome sequence of the filamentous fungus Neurospora crassa.</title>
        <authorList>
            <person name="Galagan J.E."/>
            <person name="Calvo S.E."/>
            <person name="Borkovich K.A."/>
            <person name="Selker E.U."/>
            <person name="Read N.D."/>
            <person name="Jaffe D."/>
            <person name="FitzHugh W."/>
            <person name="Ma L.J."/>
            <person name="Smirnov S."/>
            <person name="Purcell S."/>
            <person name="Rehman B."/>
            <person name="Elkins T."/>
            <person name="Engels R."/>
            <person name="Wang S."/>
            <person name="Nielsen C.B."/>
            <person name="Butler J."/>
            <person name="Endrizzi M."/>
            <person name="Qui D."/>
            <person name="Ianakiev P."/>
            <person name="Bell-Pedersen D."/>
            <person name="Nelson M.A."/>
            <person name="Werner-Washburne M."/>
            <person name="Selitrennikoff C.P."/>
            <person name="Kinsey J.A."/>
            <person name="Braun E.L."/>
            <person name="Zelter A."/>
            <person name="Schulte U."/>
            <person name="Kothe G.O."/>
            <person name="Jedd G."/>
            <person name="Mewes W."/>
            <person name="Staben C."/>
            <person name="Marcotte E."/>
            <person name="Greenberg D."/>
            <person name="Roy A."/>
            <person name="Foley K."/>
            <person name="Naylor J."/>
            <person name="Stange-Thomann N."/>
            <person name="Barrett R."/>
            <person name="Gnerre S."/>
            <person name="Kamal M."/>
            <person name="Kamvysselis M."/>
            <person name="Mauceli E."/>
            <person name="Bielke C."/>
            <person name="Rudd S."/>
            <person name="Frishman D."/>
            <person name="Krystofova S."/>
            <person name="Rasmussen C."/>
            <person name="Metzenberg R.L."/>
            <person name="Perkins D.D."/>
            <person name="Kroken S."/>
            <person name="Cogoni C."/>
            <person name="Macino G."/>
            <person name="Catcheside D."/>
            <person name="Li W."/>
            <person name="Pratt R.J."/>
            <person name="Osmani S.A."/>
            <person name="DeSouza C.P."/>
            <person name="Glass L."/>
            <person name="Orbach M.J."/>
            <person name="Berglund J.A."/>
            <person name="Voelker R."/>
            <person name="Yarden O."/>
            <person name="Plamann M."/>
            <person name="Seiler S."/>
            <person name="Dunlap J."/>
            <person name="Radford A."/>
            <person name="Aramayo R."/>
            <person name="Natvig D.O."/>
            <person name="Alex L.A."/>
            <person name="Mannhaupt G."/>
            <person name="Ebbole D.J."/>
            <person name="Freitag M."/>
            <person name="Paulsen I."/>
            <person name="Sachs M.S."/>
            <person name="Lander E.S."/>
            <person name="Nusbaum C."/>
            <person name="Birren B."/>
        </authorList>
    </citation>
    <scope>NUCLEOTIDE SEQUENCE [LARGE SCALE GENOMIC DNA]</scope>
    <source>
        <strain evidence="9">ATCC 24698 / 74-OR23-1A / CBS 708.71 / DSM 1257 / FGSC 987</strain>
    </source>
</reference>
<comment type="similarity">
    <text evidence="5">Belongs to the phospholipase D family.</text>
</comment>
<dbReference type="PANTHER" id="PTHR18896">
    <property type="entry name" value="PHOSPHOLIPASE D"/>
    <property type="match status" value="1"/>
</dbReference>
<dbReference type="OrthoDB" id="14911at2759"/>
<accession>Q7S9W4</accession>
<feature type="domain" description="PLD phosphodiesterase" evidence="7">
    <location>
        <begin position="211"/>
        <end position="238"/>
    </location>
</feature>
<dbReference type="PaxDb" id="5141-EFNCRP00000006160"/>
<keyword evidence="2 5" id="KW-0378">Hydrolase</keyword>
<dbReference type="KEGG" id="ncr:NCU06342"/>
<sequence length="978" mass="111308">MGFLRDKLKQKLEEVTAGVESLLHEDDTPSASANAQQAGDDEVPETSYPSQYGANRFGSFAPESSGDVKWYVDGASYFYAVSIALEQAQESIYILDWWLSPELYLRRPPAKNQQYRLDRMLRNAAERGVKVHIIVYKEVEQALTLDSRHTRKALEGLHENIQVFRHPDHIPRGRDVIAEFRSKIQMGTFSLAKLPQETLTALYGTKDDVTLFWAHHEKLCVVDRKLAFMGGLDMCFGRWDTNSHPIADAHPSNLNDIIFPGQDYNNARVYDFEDVSNWENNKLDRTKHSRMGWSDISISLQGHIVDNLVDHFVDRWAFIWNEKYKEKDPGKYALISADAPSRDRGYGDNAPYPEADNYETPFHFRQHARRFLGDTDDVDHDNRSRSGEHSRRGMKVQLVRSCSKWSAGHDTEASIAEAYIEIITNAKHFIYIENQFFITATSNAQKPVENKIGKAIVDRIIRAHREGEKFIIFVTMPAVPAFAGDLKSDGALGTRAIMEYQYFSINRGGNSIMECLQRAGIENPSDYIRFYNLRNYDRINTSEAMAQATKDAGVSYEGARRDYDDKFGRAIDDERNQYESSRDPYERNRGDDGYGRGRYEGDRGYEGGRGGYEGGRGGYEGGYDGSRPESDEYDVQGGYGDRYDGGRDDDRYGGRQSGYGGGYRDEDYRQSSRYEDGYEGGYGGSEGGGRQYSQYERYQEAASKITDNTWDTISSCYMLNGPEVDSVPWNGSPESEIDAFVCEELYVHSKVLIADDRVVICGSANLNDRSQLGDHDSEIAVIIQDKNRVESSMNGEPYQASAFAASLRRYLFRKHLGLLPDQRWDAANNNWTPVNQHSVNEYDWGSDADRLVEDPLADDFLAMWYKTAKANTKIFRKVFHAVPDDTVRTWEDYEQFFSEKFVLPGTEAKEAEEGYEKGKVDYGHVVKDEFPGGVEEVKEWLGRVRGTLVEMPLNFLIDVKDLAKEGLSFNELTNTLYT</sequence>
<feature type="compositionally biased region" description="Gly residues" evidence="6">
    <location>
        <begin position="679"/>
        <end position="690"/>
    </location>
</feature>
<dbReference type="FunFam" id="3.30.870.10:FF:000032">
    <property type="entry name" value="Phospholipase"/>
    <property type="match status" value="1"/>
</dbReference>
<feature type="compositionally biased region" description="Basic and acidic residues" evidence="6">
    <location>
        <begin position="641"/>
        <end position="653"/>
    </location>
</feature>
<organism evidence="8 9">
    <name type="scientific">Neurospora crassa (strain ATCC 24698 / 74-OR23-1A / CBS 708.71 / DSM 1257 / FGSC 987)</name>
    <dbReference type="NCBI Taxonomy" id="367110"/>
    <lineage>
        <taxon>Eukaryota</taxon>
        <taxon>Fungi</taxon>
        <taxon>Dikarya</taxon>
        <taxon>Ascomycota</taxon>
        <taxon>Pezizomycotina</taxon>
        <taxon>Sordariomycetes</taxon>
        <taxon>Sordariomycetidae</taxon>
        <taxon>Sordariales</taxon>
        <taxon>Sordariaceae</taxon>
        <taxon>Neurospora</taxon>
    </lineage>
</organism>
<feature type="region of interest" description="Disordered" evidence="6">
    <location>
        <begin position="336"/>
        <end position="359"/>
    </location>
</feature>
<dbReference type="InterPro" id="IPR025202">
    <property type="entry name" value="PLD-like_dom"/>
</dbReference>
<gene>
    <name evidence="8" type="ORF">NCU06342</name>
</gene>
<feature type="region of interest" description="Disordered" evidence="6">
    <location>
        <begin position="567"/>
        <end position="690"/>
    </location>
</feature>
<evidence type="ECO:0000256" key="3">
    <source>
        <dbReference type="ARBA" id="ARBA00022963"/>
    </source>
</evidence>
<feature type="region of interest" description="Disordered" evidence="6">
    <location>
        <begin position="374"/>
        <end position="395"/>
    </location>
</feature>
<comment type="catalytic activity">
    <reaction evidence="5">
        <text>a 1,2-diacyl-sn-glycero-3-phosphocholine + H2O = a 1,2-diacyl-sn-glycero-3-phosphate + choline + H(+)</text>
        <dbReference type="Rhea" id="RHEA:14445"/>
        <dbReference type="ChEBI" id="CHEBI:15354"/>
        <dbReference type="ChEBI" id="CHEBI:15377"/>
        <dbReference type="ChEBI" id="CHEBI:15378"/>
        <dbReference type="ChEBI" id="CHEBI:57643"/>
        <dbReference type="ChEBI" id="CHEBI:58608"/>
        <dbReference type="EC" id="3.1.4.4"/>
    </reaction>
</comment>
<keyword evidence="9" id="KW-1185">Reference proteome</keyword>
<dbReference type="EMBL" id="CM002239">
    <property type="protein sequence ID" value="EAA33140.3"/>
    <property type="molecule type" value="Genomic_DNA"/>
</dbReference>
<evidence type="ECO:0000256" key="1">
    <source>
        <dbReference type="ARBA" id="ARBA00022737"/>
    </source>
</evidence>
<dbReference type="InterPro" id="IPR001736">
    <property type="entry name" value="PLipase_D/transphosphatidylase"/>
</dbReference>
<dbReference type="CDD" id="cd09138">
    <property type="entry name" value="PLDc_vPLD1_2_yPLD_like_1"/>
    <property type="match status" value="1"/>
</dbReference>
<dbReference type="GO" id="GO:0035556">
    <property type="term" value="P:intracellular signal transduction"/>
    <property type="evidence" value="ECO:0007669"/>
    <property type="project" value="InterPro"/>
</dbReference>
<dbReference type="SMART" id="SM00155">
    <property type="entry name" value="PLDc"/>
    <property type="match status" value="2"/>
</dbReference>
<feature type="compositionally biased region" description="Gly residues" evidence="6">
    <location>
        <begin position="607"/>
        <end position="624"/>
    </location>
</feature>
<evidence type="ECO:0000256" key="2">
    <source>
        <dbReference type="ARBA" id="ARBA00022801"/>
    </source>
</evidence>
<dbReference type="PIRSF" id="PIRSF009376">
    <property type="entry name" value="Phospholipase_D_euk"/>
    <property type="match status" value="1"/>
</dbReference>
<name>Q7S9W4_NEUCR</name>
<dbReference type="Gene3D" id="3.30.870.10">
    <property type="entry name" value="Endonuclease Chain A"/>
    <property type="match status" value="3"/>
</dbReference>
<evidence type="ECO:0000256" key="6">
    <source>
        <dbReference type="SAM" id="MobiDB-lite"/>
    </source>
</evidence>
<dbReference type="RefSeq" id="XP_962376.3">
    <property type="nucleotide sequence ID" value="XM_957283.3"/>
</dbReference>
<dbReference type="AlphaFoldDB" id="Q7S9W4"/>
<dbReference type="GO" id="GO:0009395">
    <property type="term" value="P:phospholipid catabolic process"/>
    <property type="evidence" value="ECO:0000318"/>
    <property type="project" value="GO_Central"/>
</dbReference>
<dbReference type="Proteomes" id="UP000001805">
    <property type="component" value="Chromosome 4, Linkage Group IV"/>
</dbReference>
<dbReference type="InParanoid" id="Q7S9W4"/>
<evidence type="ECO:0000313" key="8">
    <source>
        <dbReference type="EMBL" id="EAA33140.3"/>
    </source>
</evidence>
<feature type="compositionally biased region" description="Basic and acidic residues" evidence="6">
    <location>
        <begin position="567"/>
        <end position="606"/>
    </location>
</feature>
<dbReference type="Pfam" id="PF13091">
    <property type="entry name" value="PLDc_2"/>
    <property type="match status" value="1"/>
</dbReference>
<dbReference type="InterPro" id="IPR015679">
    <property type="entry name" value="PLipase_D_fam"/>
</dbReference>
<evidence type="ECO:0000256" key="5">
    <source>
        <dbReference type="PIRNR" id="PIRNR009376"/>
    </source>
</evidence>
<protein>
    <recommendedName>
        <fullName evidence="5">Phospholipase</fullName>
        <ecNumber evidence="5">3.1.4.4</ecNumber>
    </recommendedName>
</protein>
<dbReference type="EC" id="3.1.4.4" evidence="5"/>
<feature type="region of interest" description="Disordered" evidence="6">
    <location>
        <begin position="22"/>
        <end position="48"/>
    </location>
</feature>
<dbReference type="PROSITE" id="PS50035">
    <property type="entry name" value="PLD"/>
    <property type="match status" value="2"/>
</dbReference>
<keyword evidence="4" id="KW-0443">Lipid metabolism</keyword>
<dbReference type="STRING" id="367110.Q7S9W4"/>
<dbReference type="GeneID" id="3878540"/>
<feature type="domain" description="PLD phosphodiesterase" evidence="7">
    <location>
        <begin position="743"/>
        <end position="770"/>
    </location>
</feature>
<evidence type="ECO:0000313" key="9">
    <source>
        <dbReference type="Proteomes" id="UP000001805"/>
    </source>
</evidence>
<dbReference type="GO" id="GO:0006654">
    <property type="term" value="P:phosphatidic acid biosynthetic process"/>
    <property type="evidence" value="ECO:0007669"/>
    <property type="project" value="InterPro"/>
</dbReference>
<dbReference type="InterPro" id="IPR016555">
    <property type="entry name" value="PLipase_D_euk"/>
</dbReference>
<feature type="compositionally biased region" description="Basic and acidic residues" evidence="6">
    <location>
        <begin position="663"/>
        <end position="676"/>
    </location>
</feature>